<feature type="domain" description="NlpC/P60" evidence="6">
    <location>
        <begin position="251"/>
        <end position="365"/>
    </location>
</feature>
<dbReference type="SUPFAM" id="SSF47090">
    <property type="entry name" value="PGBD-like"/>
    <property type="match status" value="1"/>
</dbReference>
<dbReference type="AlphaFoldDB" id="A0A7W7FVQ7"/>
<keyword evidence="2" id="KW-0645">Protease</keyword>
<proteinExistence type="inferred from homology"/>
<evidence type="ECO:0000259" key="6">
    <source>
        <dbReference type="PROSITE" id="PS51935"/>
    </source>
</evidence>
<evidence type="ECO:0000313" key="7">
    <source>
        <dbReference type="EMBL" id="MBB4677094.1"/>
    </source>
</evidence>
<dbReference type="RefSeq" id="WP_246492526.1">
    <property type="nucleotide sequence ID" value="NZ_BAAAUI010000002.1"/>
</dbReference>
<dbReference type="PANTHER" id="PTHR47359:SF3">
    <property type="entry name" value="NLP_P60 DOMAIN-CONTAINING PROTEIN-RELATED"/>
    <property type="match status" value="1"/>
</dbReference>
<evidence type="ECO:0000256" key="4">
    <source>
        <dbReference type="ARBA" id="ARBA00022807"/>
    </source>
</evidence>
<dbReference type="GO" id="GO:0006508">
    <property type="term" value="P:proteolysis"/>
    <property type="evidence" value="ECO:0007669"/>
    <property type="project" value="UniProtKB-KW"/>
</dbReference>
<name>A0A7W7FVQ7_9PSEU</name>
<reference evidence="7 8" key="1">
    <citation type="submission" date="2020-08" db="EMBL/GenBank/DDBJ databases">
        <title>Sequencing the genomes of 1000 actinobacteria strains.</title>
        <authorList>
            <person name="Klenk H.-P."/>
        </authorList>
    </citation>
    <scope>NUCLEOTIDE SEQUENCE [LARGE SCALE GENOMIC DNA]</scope>
    <source>
        <strain evidence="7 8">DSM 44230</strain>
    </source>
</reference>
<dbReference type="PANTHER" id="PTHR47359">
    <property type="entry name" value="PEPTIDOGLYCAN DL-ENDOPEPTIDASE CWLO"/>
    <property type="match status" value="1"/>
</dbReference>
<dbReference type="InterPro" id="IPR002477">
    <property type="entry name" value="Peptidoglycan-bd-like"/>
</dbReference>
<sequence length="365" mass="38305">MTIGVATLVSAPTAALAAPADQGPEAVPPVAPPVAPPVLAPVLTPTDQPDALAAEALARVAETQRRLAAVEAELTRFDTTLRAGDLKTARLAIGGVEKLCADPLPALPTEAMPQGWAGVVAASADRLQREHLRRRDELCASLPQLAGRLAEAQLRQRMERVAAALPALKAGSRDAESVGQLKTLLIKATGAKLTAKNPSYGPSTTAAVREFQAKRSLPVTGRVDKVVWRELLVANGGPLTPAVFSGKAAPSERAAAAVRAALSQLGLPYEWGAVKPGESFDCSGLTSWAYRQAGVTLPRHSTDQAVGSPVAREDLRPGDLIVWQGHVAMYVDKGRMIEAGDPVRLTALRTSNVGMPFLGFFRPTA</sequence>
<keyword evidence="4" id="KW-0788">Thiol protease</keyword>
<feature type="chain" id="PRO_5030526522" evidence="5">
    <location>
        <begin position="18"/>
        <end position="365"/>
    </location>
</feature>
<comment type="similarity">
    <text evidence="1">Belongs to the peptidase C40 family.</text>
</comment>
<keyword evidence="8" id="KW-1185">Reference proteome</keyword>
<organism evidence="7 8">
    <name type="scientific">Crossiella cryophila</name>
    <dbReference type="NCBI Taxonomy" id="43355"/>
    <lineage>
        <taxon>Bacteria</taxon>
        <taxon>Bacillati</taxon>
        <taxon>Actinomycetota</taxon>
        <taxon>Actinomycetes</taxon>
        <taxon>Pseudonocardiales</taxon>
        <taxon>Pseudonocardiaceae</taxon>
        <taxon>Crossiella</taxon>
    </lineage>
</organism>
<accession>A0A7W7FVQ7</accession>
<protein>
    <submittedName>
        <fullName evidence="7">Cell wall-associated NlpC family hydrolase</fullName>
    </submittedName>
</protein>
<feature type="signal peptide" evidence="5">
    <location>
        <begin position="1"/>
        <end position="17"/>
    </location>
</feature>
<dbReference type="InterPro" id="IPR036365">
    <property type="entry name" value="PGBD-like_sf"/>
</dbReference>
<keyword evidence="5" id="KW-0732">Signal</keyword>
<comment type="caution">
    <text evidence="7">The sequence shown here is derived from an EMBL/GenBank/DDBJ whole genome shotgun (WGS) entry which is preliminary data.</text>
</comment>
<dbReference type="GO" id="GO:0008234">
    <property type="term" value="F:cysteine-type peptidase activity"/>
    <property type="evidence" value="ECO:0007669"/>
    <property type="project" value="UniProtKB-KW"/>
</dbReference>
<dbReference type="SUPFAM" id="SSF54001">
    <property type="entry name" value="Cysteine proteinases"/>
    <property type="match status" value="1"/>
</dbReference>
<dbReference type="InterPro" id="IPR036366">
    <property type="entry name" value="PGBDSf"/>
</dbReference>
<dbReference type="InterPro" id="IPR038765">
    <property type="entry name" value="Papain-like_cys_pep_sf"/>
</dbReference>
<keyword evidence="3 7" id="KW-0378">Hydrolase</keyword>
<dbReference type="Pfam" id="PF01471">
    <property type="entry name" value="PG_binding_1"/>
    <property type="match status" value="1"/>
</dbReference>
<evidence type="ECO:0000256" key="5">
    <source>
        <dbReference type="SAM" id="SignalP"/>
    </source>
</evidence>
<dbReference type="Gene3D" id="3.90.1720.10">
    <property type="entry name" value="endopeptidase domain like (from Nostoc punctiforme)"/>
    <property type="match status" value="1"/>
</dbReference>
<dbReference type="Proteomes" id="UP000533598">
    <property type="component" value="Unassembled WGS sequence"/>
</dbReference>
<dbReference type="InterPro" id="IPR051794">
    <property type="entry name" value="PG_Endopeptidase_C40"/>
</dbReference>
<evidence type="ECO:0000313" key="8">
    <source>
        <dbReference type="Proteomes" id="UP000533598"/>
    </source>
</evidence>
<dbReference type="EMBL" id="JACHMH010000001">
    <property type="protein sequence ID" value="MBB4677094.1"/>
    <property type="molecule type" value="Genomic_DNA"/>
</dbReference>
<dbReference type="InterPro" id="IPR000064">
    <property type="entry name" value="NLP_P60_dom"/>
</dbReference>
<evidence type="ECO:0000256" key="1">
    <source>
        <dbReference type="ARBA" id="ARBA00007074"/>
    </source>
</evidence>
<dbReference type="Gene3D" id="1.10.101.10">
    <property type="entry name" value="PGBD-like superfamily/PGBD"/>
    <property type="match status" value="1"/>
</dbReference>
<evidence type="ECO:0000256" key="3">
    <source>
        <dbReference type="ARBA" id="ARBA00022801"/>
    </source>
</evidence>
<dbReference type="Pfam" id="PF00877">
    <property type="entry name" value="NLPC_P60"/>
    <property type="match status" value="1"/>
</dbReference>
<dbReference type="PROSITE" id="PS51935">
    <property type="entry name" value="NLPC_P60"/>
    <property type="match status" value="1"/>
</dbReference>
<evidence type="ECO:0000256" key="2">
    <source>
        <dbReference type="ARBA" id="ARBA00022670"/>
    </source>
</evidence>
<gene>
    <name evidence="7" type="ORF">HNR67_003212</name>
</gene>